<keyword evidence="9" id="KW-0808">Transferase</keyword>
<dbReference type="GO" id="GO:0005886">
    <property type="term" value="C:plasma membrane"/>
    <property type="evidence" value="ECO:0007669"/>
    <property type="project" value="UniProtKB-SubCell"/>
</dbReference>
<evidence type="ECO:0000256" key="5">
    <source>
        <dbReference type="ARBA" id="ARBA00022448"/>
    </source>
</evidence>
<evidence type="ECO:0000256" key="4">
    <source>
        <dbReference type="ARBA" id="ARBA00019665"/>
    </source>
</evidence>
<comment type="subcellular location">
    <subcellularLocation>
        <location evidence="2">Cell membrane</location>
    </subcellularLocation>
</comment>
<dbReference type="Gene3D" id="1.10.287.130">
    <property type="match status" value="1"/>
</dbReference>
<gene>
    <name evidence="20" type="ORF">BJN45_08975</name>
</gene>
<keyword evidence="13" id="KW-0067">ATP-binding</keyword>
<name>A0A1R1I4K0_9RHOO</name>
<dbReference type="InterPro" id="IPR003594">
    <property type="entry name" value="HATPase_dom"/>
</dbReference>
<evidence type="ECO:0000256" key="8">
    <source>
        <dbReference type="ARBA" id="ARBA00022592"/>
    </source>
</evidence>
<evidence type="ECO:0000256" key="15">
    <source>
        <dbReference type="ARBA" id="ARBA00023012"/>
    </source>
</evidence>
<keyword evidence="21" id="KW-1185">Reference proteome</keyword>
<evidence type="ECO:0000256" key="3">
    <source>
        <dbReference type="ARBA" id="ARBA00012438"/>
    </source>
</evidence>
<evidence type="ECO:0000256" key="2">
    <source>
        <dbReference type="ARBA" id="ARBA00004236"/>
    </source>
</evidence>
<dbReference type="SMART" id="SM00388">
    <property type="entry name" value="HisKA"/>
    <property type="match status" value="1"/>
</dbReference>
<evidence type="ECO:0000256" key="10">
    <source>
        <dbReference type="ARBA" id="ARBA00022692"/>
    </source>
</evidence>
<dbReference type="EC" id="2.7.13.3" evidence="3"/>
<dbReference type="Gene3D" id="3.30.565.10">
    <property type="entry name" value="Histidine kinase-like ATPase, C-terminal domain"/>
    <property type="match status" value="1"/>
</dbReference>
<dbReference type="SMART" id="SM00091">
    <property type="entry name" value="PAS"/>
    <property type="match status" value="1"/>
</dbReference>
<evidence type="ECO:0000259" key="19">
    <source>
        <dbReference type="PROSITE" id="PS50109"/>
    </source>
</evidence>
<dbReference type="InterPro" id="IPR036097">
    <property type="entry name" value="HisK_dim/P_sf"/>
</dbReference>
<dbReference type="PRINTS" id="PR00344">
    <property type="entry name" value="BCTRLSENSOR"/>
</dbReference>
<dbReference type="SUPFAM" id="SSF55874">
    <property type="entry name" value="ATPase domain of HSP90 chaperone/DNA topoisomerase II/histidine kinase"/>
    <property type="match status" value="1"/>
</dbReference>
<dbReference type="InterPro" id="IPR004358">
    <property type="entry name" value="Sig_transdc_His_kin-like_C"/>
</dbReference>
<evidence type="ECO:0000256" key="11">
    <source>
        <dbReference type="ARBA" id="ARBA00022741"/>
    </source>
</evidence>
<evidence type="ECO:0000313" key="20">
    <source>
        <dbReference type="EMBL" id="OMG53570.1"/>
    </source>
</evidence>
<feature type="domain" description="Histidine kinase" evidence="19">
    <location>
        <begin position="211"/>
        <end position="425"/>
    </location>
</feature>
<evidence type="ECO:0000256" key="13">
    <source>
        <dbReference type="ARBA" id="ARBA00022840"/>
    </source>
</evidence>
<keyword evidence="8" id="KW-0592">Phosphate transport</keyword>
<sequence length="429" mass="48366">MSGVQRALFYGVLTAAIAFPLGYFVEQWMGWVLFYTGLSLHLAMHYRNFSRLERWSRKPVLDASLEGDGEWDRVFRRLYRHEKELLEKIERRERDIARLIAAVHAMNDGIVLLDGEFRIQFCNKTAERQLDLASVTDRGAPIANIVRQPAFIDYLAKADFSRPLVLRLDRYFERVLSLYLIAYAENHWLLQVKDITQTDRLDGMRRDFVANVSHELRTPLTVLSGFVETLQEIDVDTESRQHYLQLMGEQSQRMQSIVQDLLTLSSIESAPPPEDQQVDMATLVDKLRRDAEALSAGRHRILLESEGQGDLLGSESELVSALANLVSNAVRYTPAGGSITLIWKISAAGAEFAVQDTGIGIDPKHIPRLTERFYRVDRGRSRDAGGTGLGLAIVKHSLSRHQATLEITSKPGEGSRFAAKFPSSRVTGV</sequence>
<keyword evidence="5" id="KW-0813">Transport</keyword>
<keyword evidence="6" id="KW-1003">Cell membrane</keyword>
<dbReference type="SUPFAM" id="SSF47384">
    <property type="entry name" value="Homodimeric domain of signal transducing histidine kinase"/>
    <property type="match status" value="1"/>
</dbReference>
<dbReference type="SUPFAM" id="SSF55785">
    <property type="entry name" value="PYP-like sensor domain (PAS domain)"/>
    <property type="match status" value="1"/>
</dbReference>
<dbReference type="GO" id="GO:0006817">
    <property type="term" value="P:phosphate ion transport"/>
    <property type="evidence" value="ECO:0007669"/>
    <property type="project" value="UniProtKB-KW"/>
</dbReference>
<evidence type="ECO:0000256" key="7">
    <source>
        <dbReference type="ARBA" id="ARBA00022553"/>
    </source>
</evidence>
<dbReference type="PANTHER" id="PTHR45453">
    <property type="entry name" value="PHOSPHATE REGULON SENSOR PROTEIN PHOR"/>
    <property type="match status" value="1"/>
</dbReference>
<dbReference type="Proteomes" id="UP000187526">
    <property type="component" value="Unassembled WGS sequence"/>
</dbReference>
<dbReference type="PANTHER" id="PTHR45453:SF1">
    <property type="entry name" value="PHOSPHATE REGULON SENSOR PROTEIN PHOR"/>
    <property type="match status" value="1"/>
</dbReference>
<dbReference type="InterPro" id="IPR036890">
    <property type="entry name" value="HATPase_C_sf"/>
</dbReference>
<evidence type="ECO:0000313" key="21">
    <source>
        <dbReference type="Proteomes" id="UP000187526"/>
    </source>
</evidence>
<feature type="transmembrane region" description="Helical" evidence="18">
    <location>
        <begin position="7"/>
        <end position="25"/>
    </location>
</feature>
<evidence type="ECO:0000256" key="18">
    <source>
        <dbReference type="SAM" id="Phobius"/>
    </source>
</evidence>
<protein>
    <recommendedName>
        <fullName evidence="4">Phosphate regulon sensor protein PhoR</fullName>
        <ecNumber evidence="3">2.7.13.3</ecNumber>
    </recommendedName>
</protein>
<dbReference type="InterPro" id="IPR000014">
    <property type="entry name" value="PAS"/>
</dbReference>
<dbReference type="Pfam" id="PF13188">
    <property type="entry name" value="PAS_8"/>
    <property type="match status" value="1"/>
</dbReference>
<dbReference type="GO" id="GO:0016036">
    <property type="term" value="P:cellular response to phosphate starvation"/>
    <property type="evidence" value="ECO:0007669"/>
    <property type="project" value="TreeGrafter"/>
</dbReference>
<proteinExistence type="predicted"/>
<dbReference type="Pfam" id="PF02518">
    <property type="entry name" value="HATPase_c"/>
    <property type="match status" value="1"/>
</dbReference>
<keyword evidence="11" id="KW-0547">Nucleotide-binding</keyword>
<dbReference type="InterPro" id="IPR035965">
    <property type="entry name" value="PAS-like_dom_sf"/>
</dbReference>
<dbReference type="Pfam" id="PF11808">
    <property type="entry name" value="PhoR"/>
    <property type="match status" value="1"/>
</dbReference>
<dbReference type="Pfam" id="PF00512">
    <property type="entry name" value="HisKA"/>
    <property type="match status" value="1"/>
</dbReference>
<dbReference type="FunFam" id="1.10.287.130:FF:000001">
    <property type="entry name" value="Two-component sensor histidine kinase"/>
    <property type="match status" value="1"/>
</dbReference>
<keyword evidence="16 18" id="KW-0472">Membrane</keyword>
<dbReference type="GO" id="GO:0000155">
    <property type="term" value="F:phosphorelay sensor kinase activity"/>
    <property type="evidence" value="ECO:0007669"/>
    <property type="project" value="InterPro"/>
</dbReference>
<dbReference type="InterPro" id="IPR021766">
    <property type="entry name" value="PhoR_N"/>
</dbReference>
<accession>A0A1R1I4K0</accession>
<keyword evidence="14 18" id="KW-1133">Transmembrane helix</keyword>
<comment type="caution">
    <text evidence="20">The sequence shown here is derived from an EMBL/GenBank/DDBJ whole genome shotgun (WGS) entry which is preliminary data.</text>
</comment>
<keyword evidence="7" id="KW-0597">Phosphoprotein</keyword>
<dbReference type="NCBIfam" id="TIGR02966">
    <property type="entry name" value="phoR_proteo"/>
    <property type="match status" value="1"/>
</dbReference>
<evidence type="ECO:0000256" key="1">
    <source>
        <dbReference type="ARBA" id="ARBA00000085"/>
    </source>
</evidence>
<evidence type="ECO:0000256" key="17">
    <source>
        <dbReference type="ARBA" id="ARBA00025207"/>
    </source>
</evidence>
<dbReference type="InterPro" id="IPR005467">
    <property type="entry name" value="His_kinase_dom"/>
</dbReference>
<evidence type="ECO:0000256" key="14">
    <source>
        <dbReference type="ARBA" id="ARBA00022989"/>
    </source>
</evidence>
<keyword evidence="10 18" id="KW-0812">Transmembrane</keyword>
<dbReference type="SMART" id="SM00387">
    <property type="entry name" value="HATPase_c"/>
    <property type="match status" value="1"/>
</dbReference>
<dbReference type="Gene3D" id="3.30.450.20">
    <property type="entry name" value="PAS domain"/>
    <property type="match status" value="1"/>
</dbReference>
<dbReference type="CDD" id="cd00082">
    <property type="entry name" value="HisKA"/>
    <property type="match status" value="1"/>
</dbReference>
<dbReference type="AlphaFoldDB" id="A0A1R1I4K0"/>
<reference evidence="20 21" key="1">
    <citation type="submission" date="2016-10" db="EMBL/GenBank/DDBJ databases">
        <title>Alkaliphiles isolated from bioreactors.</title>
        <authorList>
            <person name="Salah Z."/>
            <person name="Rout S.P."/>
            <person name="Humphreys P.N."/>
        </authorList>
    </citation>
    <scope>NUCLEOTIDE SEQUENCE [LARGE SCALE GENOMIC DNA]</scope>
    <source>
        <strain evidence="20 21">ZS02</strain>
    </source>
</reference>
<evidence type="ECO:0000256" key="6">
    <source>
        <dbReference type="ARBA" id="ARBA00022475"/>
    </source>
</evidence>
<dbReference type="EMBL" id="MTHD01000003">
    <property type="protein sequence ID" value="OMG53570.1"/>
    <property type="molecule type" value="Genomic_DNA"/>
</dbReference>
<dbReference type="InterPro" id="IPR003661">
    <property type="entry name" value="HisK_dim/P_dom"/>
</dbReference>
<keyword evidence="12 20" id="KW-0418">Kinase</keyword>
<organism evidence="20 21">
    <name type="scientific">Azonexus hydrophilus</name>
    <dbReference type="NCBI Taxonomy" id="418702"/>
    <lineage>
        <taxon>Bacteria</taxon>
        <taxon>Pseudomonadati</taxon>
        <taxon>Pseudomonadota</taxon>
        <taxon>Betaproteobacteria</taxon>
        <taxon>Rhodocyclales</taxon>
        <taxon>Azonexaceae</taxon>
        <taxon>Azonexus</taxon>
    </lineage>
</organism>
<dbReference type="InterPro" id="IPR014310">
    <property type="entry name" value="Sig_transdc_His_kinase_PhoR"/>
</dbReference>
<dbReference type="STRING" id="418702.BJN45_08975"/>
<evidence type="ECO:0000256" key="16">
    <source>
        <dbReference type="ARBA" id="ARBA00023136"/>
    </source>
</evidence>
<dbReference type="InterPro" id="IPR050351">
    <property type="entry name" value="BphY/WalK/GraS-like"/>
</dbReference>
<evidence type="ECO:0000256" key="9">
    <source>
        <dbReference type="ARBA" id="ARBA00022679"/>
    </source>
</evidence>
<keyword evidence="15" id="KW-0902">Two-component regulatory system</keyword>
<dbReference type="GO" id="GO:0004721">
    <property type="term" value="F:phosphoprotein phosphatase activity"/>
    <property type="evidence" value="ECO:0007669"/>
    <property type="project" value="InterPro"/>
</dbReference>
<dbReference type="PROSITE" id="PS50109">
    <property type="entry name" value="HIS_KIN"/>
    <property type="match status" value="1"/>
</dbReference>
<comment type="function">
    <text evidence="17">Member of the two-component regulatory system PhoR/PhoB involved in the phosphate regulon genes expression. PhoR may function as a membrane-associated protein kinase that phosphorylates PhoB in response to environmental signals.</text>
</comment>
<comment type="catalytic activity">
    <reaction evidence="1">
        <text>ATP + protein L-histidine = ADP + protein N-phospho-L-histidine.</text>
        <dbReference type="EC" id="2.7.13.3"/>
    </reaction>
</comment>
<evidence type="ECO:0000256" key="12">
    <source>
        <dbReference type="ARBA" id="ARBA00022777"/>
    </source>
</evidence>
<dbReference type="GO" id="GO:0005524">
    <property type="term" value="F:ATP binding"/>
    <property type="evidence" value="ECO:0007669"/>
    <property type="project" value="UniProtKB-KW"/>
</dbReference>